<dbReference type="SUPFAM" id="SSF51905">
    <property type="entry name" value="FAD/NAD(P)-binding domain"/>
    <property type="match status" value="1"/>
</dbReference>
<evidence type="ECO:0000313" key="5">
    <source>
        <dbReference type="EMBL" id="GAI12122.1"/>
    </source>
</evidence>
<sequence>MGIHPRQKHIILEGQKEFIQYDKLIIATGSKPNIPPIKNAVELLKKGVFTLRNIDDAIEIQNYIKVNNAKKAIIIGGGVIGFRIGKTNQKLQS</sequence>
<dbReference type="Pfam" id="PF07992">
    <property type="entry name" value="Pyr_redox_2"/>
    <property type="match status" value="1"/>
</dbReference>
<feature type="domain" description="FAD/NAD(P)-binding" evidence="4">
    <location>
        <begin position="4"/>
        <end position="85"/>
    </location>
</feature>
<keyword evidence="3" id="KW-0274">FAD</keyword>
<dbReference type="PANTHER" id="PTHR43429:SF3">
    <property type="entry name" value="NITRITE REDUCTASE [NAD(P)H]"/>
    <property type="match status" value="1"/>
</dbReference>
<keyword evidence="2" id="KW-0285">Flavoprotein</keyword>
<evidence type="ECO:0000256" key="3">
    <source>
        <dbReference type="ARBA" id="ARBA00022827"/>
    </source>
</evidence>
<dbReference type="AlphaFoldDB" id="X1KYG4"/>
<dbReference type="InterPro" id="IPR050260">
    <property type="entry name" value="FAD-bd_OxRdtase"/>
</dbReference>
<evidence type="ECO:0000256" key="1">
    <source>
        <dbReference type="ARBA" id="ARBA00001974"/>
    </source>
</evidence>
<evidence type="ECO:0000256" key="2">
    <source>
        <dbReference type="ARBA" id="ARBA00022630"/>
    </source>
</evidence>
<dbReference type="EMBL" id="BARV01010424">
    <property type="protein sequence ID" value="GAI12122.1"/>
    <property type="molecule type" value="Genomic_DNA"/>
</dbReference>
<dbReference type="InterPro" id="IPR036188">
    <property type="entry name" value="FAD/NAD-bd_sf"/>
</dbReference>
<dbReference type="PANTHER" id="PTHR43429">
    <property type="entry name" value="PYRIDINE NUCLEOTIDE-DISULFIDE OXIDOREDUCTASE DOMAIN-CONTAINING"/>
    <property type="match status" value="1"/>
</dbReference>
<reference evidence="5" key="1">
    <citation type="journal article" date="2014" name="Front. Microbiol.">
        <title>High frequency of phylogenetically diverse reductive dehalogenase-homologous genes in deep subseafloor sedimentary metagenomes.</title>
        <authorList>
            <person name="Kawai M."/>
            <person name="Futagami T."/>
            <person name="Toyoda A."/>
            <person name="Takaki Y."/>
            <person name="Nishi S."/>
            <person name="Hori S."/>
            <person name="Arai W."/>
            <person name="Tsubouchi T."/>
            <person name="Morono Y."/>
            <person name="Uchiyama I."/>
            <person name="Ito T."/>
            <person name="Fujiyama A."/>
            <person name="Inagaki F."/>
            <person name="Takami H."/>
        </authorList>
    </citation>
    <scope>NUCLEOTIDE SEQUENCE</scope>
    <source>
        <strain evidence="5">Expedition CK06-06</strain>
    </source>
</reference>
<name>X1KYG4_9ZZZZ</name>
<proteinExistence type="predicted"/>
<comment type="caution">
    <text evidence="5">The sequence shown here is derived from an EMBL/GenBank/DDBJ whole genome shotgun (WGS) entry which is preliminary data.</text>
</comment>
<accession>X1KYG4</accession>
<dbReference type="Gene3D" id="3.50.50.60">
    <property type="entry name" value="FAD/NAD(P)-binding domain"/>
    <property type="match status" value="2"/>
</dbReference>
<gene>
    <name evidence="5" type="ORF">S06H3_20183</name>
</gene>
<evidence type="ECO:0000259" key="4">
    <source>
        <dbReference type="Pfam" id="PF07992"/>
    </source>
</evidence>
<dbReference type="PRINTS" id="PR00368">
    <property type="entry name" value="FADPNR"/>
</dbReference>
<comment type="cofactor">
    <cofactor evidence="1">
        <name>FAD</name>
        <dbReference type="ChEBI" id="CHEBI:57692"/>
    </cofactor>
</comment>
<dbReference type="InterPro" id="IPR023753">
    <property type="entry name" value="FAD/NAD-binding_dom"/>
</dbReference>
<dbReference type="GO" id="GO:0016491">
    <property type="term" value="F:oxidoreductase activity"/>
    <property type="evidence" value="ECO:0007669"/>
    <property type="project" value="InterPro"/>
</dbReference>
<organism evidence="5">
    <name type="scientific">marine sediment metagenome</name>
    <dbReference type="NCBI Taxonomy" id="412755"/>
    <lineage>
        <taxon>unclassified sequences</taxon>
        <taxon>metagenomes</taxon>
        <taxon>ecological metagenomes</taxon>
    </lineage>
</organism>
<protein>
    <recommendedName>
        <fullName evidence="4">FAD/NAD(P)-binding domain-containing protein</fullName>
    </recommendedName>
</protein>